<dbReference type="EMBL" id="QKYT01000128">
    <property type="protein sequence ID" value="RIA92378.1"/>
    <property type="molecule type" value="Genomic_DNA"/>
</dbReference>
<comment type="caution">
    <text evidence="2">The sequence shown here is derived from an EMBL/GenBank/DDBJ whole genome shotgun (WGS) entry which is preliminary data.</text>
</comment>
<accession>A0A397T230</accession>
<dbReference type="AlphaFoldDB" id="A0A397T230"/>
<dbReference type="Proteomes" id="UP000265703">
    <property type="component" value="Unassembled WGS sequence"/>
</dbReference>
<name>A0A397T230_9GLOM</name>
<feature type="transmembrane region" description="Helical" evidence="1">
    <location>
        <begin position="12"/>
        <end position="32"/>
    </location>
</feature>
<gene>
    <name evidence="2" type="ORF">C1645_765315</name>
</gene>
<organism evidence="2 3">
    <name type="scientific">Glomus cerebriforme</name>
    <dbReference type="NCBI Taxonomy" id="658196"/>
    <lineage>
        <taxon>Eukaryota</taxon>
        <taxon>Fungi</taxon>
        <taxon>Fungi incertae sedis</taxon>
        <taxon>Mucoromycota</taxon>
        <taxon>Glomeromycotina</taxon>
        <taxon>Glomeromycetes</taxon>
        <taxon>Glomerales</taxon>
        <taxon>Glomeraceae</taxon>
        <taxon>Glomus</taxon>
    </lineage>
</organism>
<reference evidence="2 3" key="1">
    <citation type="submission" date="2018-06" db="EMBL/GenBank/DDBJ databases">
        <title>Comparative genomics reveals the genomic features of Rhizophagus irregularis, R. cerebriforme, R. diaphanum and Gigaspora rosea, and their symbiotic lifestyle signature.</title>
        <authorList>
            <person name="Morin E."/>
            <person name="San Clemente H."/>
            <person name="Chen E.C.H."/>
            <person name="De La Providencia I."/>
            <person name="Hainaut M."/>
            <person name="Kuo A."/>
            <person name="Kohler A."/>
            <person name="Murat C."/>
            <person name="Tang N."/>
            <person name="Roy S."/>
            <person name="Loubradou J."/>
            <person name="Henrissat B."/>
            <person name="Grigoriev I.V."/>
            <person name="Corradi N."/>
            <person name="Roux C."/>
            <person name="Martin F.M."/>
        </authorList>
    </citation>
    <scope>NUCLEOTIDE SEQUENCE [LARGE SCALE GENOMIC DNA]</scope>
    <source>
        <strain evidence="2 3">DAOM 227022</strain>
    </source>
</reference>
<proteinExistence type="predicted"/>
<keyword evidence="1" id="KW-0812">Transmembrane</keyword>
<evidence type="ECO:0000313" key="3">
    <source>
        <dbReference type="Proteomes" id="UP000265703"/>
    </source>
</evidence>
<evidence type="ECO:0000313" key="2">
    <source>
        <dbReference type="EMBL" id="RIA92378.1"/>
    </source>
</evidence>
<protein>
    <submittedName>
        <fullName evidence="2">Uncharacterized protein</fullName>
    </submittedName>
</protein>
<evidence type="ECO:0000256" key="1">
    <source>
        <dbReference type="SAM" id="Phobius"/>
    </source>
</evidence>
<keyword evidence="3" id="KW-1185">Reference proteome</keyword>
<sequence length="67" mass="8288">MQWMCNKGHKWFVHFNRFFLTYCILFLSPLHYRTLIFSPIDSSLRMIKNFTLLEFNKLIFFLIHQSI</sequence>
<keyword evidence="1" id="KW-1133">Transmembrane helix</keyword>
<keyword evidence="1" id="KW-0472">Membrane</keyword>